<proteinExistence type="predicted"/>
<dbReference type="PANTHER" id="PTHR33373">
    <property type="entry name" value="OS07G0479600 PROTEIN"/>
    <property type="match status" value="1"/>
</dbReference>
<reference evidence="4 5" key="1">
    <citation type="submission" date="2024-01" db="EMBL/GenBank/DDBJ databases">
        <title>The complete chloroplast genome sequence of Lithospermum erythrorhizon: insights into the phylogenetic relationship among Boraginaceae species and the maternal lineages of purple gromwells.</title>
        <authorList>
            <person name="Okada T."/>
            <person name="Watanabe K."/>
        </authorList>
    </citation>
    <scope>NUCLEOTIDE SEQUENCE [LARGE SCALE GENOMIC DNA]</scope>
</reference>
<gene>
    <name evidence="4" type="ORF">LIER_09854</name>
</gene>
<organism evidence="4 5">
    <name type="scientific">Lithospermum erythrorhizon</name>
    <name type="common">Purple gromwell</name>
    <name type="synonym">Lithospermum officinale var. erythrorhizon</name>
    <dbReference type="NCBI Taxonomy" id="34254"/>
    <lineage>
        <taxon>Eukaryota</taxon>
        <taxon>Viridiplantae</taxon>
        <taxon>Streptophyta</taxon>
        <taxon>Embryophyta</taxon>
        <taxon>Tracheophyta</taxon>
        <taxon>Spermatophyta</taxon>
        <taxon>Magnoliopsida</taxon>
        <taxon>eudicotyledons</taxon>
        <taxon>Gunneridae</taxon>
        <taxon>Pentapetalae</taxon>
        <taxon>asterids</taxon>
        <taxon>lamiids</taxon>
        <taxon>Boraginales</taxon>
        <taxon>Boraginaceae</taxon>
        <taxon>Boraginoideae</taxon>
        <taxon>Lithospermeae</taxon>
        <taxon>Lithospermum</taxon>
    </lineage>
</organism>
<evidence type="ECO:0000313" key="5">
    <source>
        <dbReference type="Proteomes" id="UP001454036"/>
    </source>
</evidence>
<dbReference type="Pfam" id="PF13259">
    <property type="entry name" value="clamp_Gag1-like"/>
    <property type="match status" value="1"/>
</dbReference>
<keyword evidence="2" id="KW-0732">Signal</keyword>
<evidence type="ECO:0000313" key="4">
    <source>
        <dbReference type="EMBL" id="GAA0151052.1"/>
    </source>
</evidence>
<keyword evidence="5" id="KW-1185">Reference proteome</keyword>
<dbReference type="PANTHER" id="PTHR33373:SF14">
    <property type="entry name" value="DUF4050 DOMAIN-CONTAINING PROTEIN"/>
    <property type="match status" value="1"/>
</dbReference>
<feature type="chain" id="PRO_5043495200" description="Gag1-like clamp domain-containing protein" evidence="2">
    <location>
        <begin position="28"/>
        <end position="178"/>
    </location>
</feature>
<evidence type="ECO:0000256" key="2">
    <source>
        <dbReference type="SAM" id="SignalP"/>
    </source>
</evidence>
<comment type="caution">
    <text evidence="4">The sequence shown here is derived from an EMBL/GenBank/DDBJ whole genome shotgun (WGS) entry which is preliminary data.</text>
</comment>
<evidence type="ECO:0000259" key="3">
    <source>
        <dbReference type="Pfam" id="PF13259"/>
    </source>
</evidence>
<feature type="domain" description="Gag1-like clamp" evidence="3">
    <location>
        <begin position="67"/>
        <end position="178"/>
    </location>
</feature>
<feature type="region of interest" description="Disordered" evidence="1">
    <location>
        <begin position="74"/>
        <end position="100"/>
    </location>
</feature>
<protein>
    <recommendedName>
        <fullName evidence="3">Gag1-like clamp domain-containing protein</fullName>
    </recommendedName>
</protein>
<dbReference type="AlphaFoldDB" id="A0AAV3PJJ4"/>
<name>A0AAV3PJJ4_LITER</name>
<feature type="compositionally biased region" description="Low complexity" evidence="1">
    <location>
        <begin position="74"/>
        <end position="90"/>
    </location>
</feature>
<dbReference type="InterPro" id="IPR025124">
    <property type="entry name" value="Gag1-like_clamp"/>
</dbReference>
<evidence type="ECO:0000256" key="1">
    <source>
        <dbReference type="SAM" id="MobiDB-lite"/>
    </source>
</evidence>
<sequence>MLRYMMLYSSFSAWFTHFLACMGSCLGGCCSKSQPTIAVDEPSNGLRIQGRMARKLSMSEDFWSSSTYEIENSTVRSQRSQSSTSISNQSLTQVTSTGSNSNHPEFVNHGLLLWNQTRLQWVGTKKPRDQDKHHESPLCWSASCESLLGTNRPFPQPIPLSDMVDFLVDIWEHEGLYD</sequence>
<feature type="compositionally biased region" description="Polar residues" evidence="1">
    <location>
        <begin position="91"/>
        <end position="100"/>
    </location>
</feature>
<feature type="signal peptide" evidence="2">
    <location>
        <begin position="1"/>
        <end position="27"/>
    </location>
</feature>
<dbReference type="Proteomes" id="UP001454036">
    <property type="component" value="Unassembled WGS sequence"/>
</dbReference>
<accession>A0AAV3PJJ4</accession>
<dbReference type="EMBL" id="BAABME010001706">
    <property type="protein sequence ID" value="GAA0151052.1"/>
    <property type="molecule type" value="Genomic_DNA"/>
</dbReference>